<dbReference type="Proteomes" id="UP001580430">
    <property type="component" value="Unassembled WGS sequence"/>
</dbReference>
<evidence type="ECO:0008006" key="3">
    <source>
        <dbReference type="Google" id="ProtNLM"/>
    </source>
</evidence>
<comment type="caution">
    <text evidence="1">The sequence shown here is derived from an EMBL/GenBank/DDBJ whole genome shotgun (WGS) entry which is preliminary data.</text>
</comment>
<dbReference type="RefSeq" id="WP_375521157.1">
    <property type="nucleotide sequence ID" value="NZ_JBHIRY010000016.1"/>
</dbReference>
<proteinExistence type="predicted"/>
<gene>
    <name evidence="1" type="ORF">ACE5LO_16780</name>
</gene>
<protein>
    <recommendedName>
        <fullName evidence="3">Nucleotidyl transferase AbiEii/AbiGii toxin family protein</fullName>
    </recommendedName>
</protein>
<reference evidence="1 2" key="1">
    <citation type="submission" date="2024-09" db="EMBL/GenBank/DDBJ databases">
        <title>Paenibacillus zeirhizospherea sp. nov., isolated from surface of the maize (Zea mays) roots in a horticulture field, Hungary.</title>
        <authorList>
            <person name="Marton D."/>
            <person name="Farkas M."/>
            <person name="Bedics A."/>
            <person name="Toth E."/>
            <person name="Tancsics A."/>
            <person name="Boka K."/>
            <person name="Marati G."/>
            <person name="Kriszt B."/>
            <person name="Cserhati M."/>
        </authorList>
    </citation>
    <scope>NUCLEOTIDE SEQUENCE [LARGE SCALE GENOMIC DNA]</scope>
    <source>
        <strain evidence="1 2">JCM 18446</strain>
    </source>
</reference>
<evidence type="ECO:0000313" key="1">
    <source>
        <dbReference type="EMBL" id="MFB5762044.1"/>
    </source>
</evidence>
<name>A0ABV5C3E7_9BACL</name>
<evidence type="ECO:0000313" key="2">
    <source>
        <dbReference type="Proteomes" id="UP001580430"/>
    </source>
</evidence>
<keyword evidence="2" id="KW-1185">Reference proteome</keyword>
<organism evidence="1 2">
    <name type="scientific">Paenibacillus medicaginis</name>
    <dbReference type="NCBI Taxonomy" id="1470560"/>
    <lineage>
        <taxon>Bacteria</taxon>
        <taxon>Bacillati</taxon>
        <taxon>Bacillota</taxon>
        <taxon>Bacilli</taxon>
        <taxon>Bacillales</taxon>
        <taxon>Paenibacillaceae</taxon>
        <taxon>Paenibacillus</taxon>
    </lineage>
</organism>
<sequence length="76" mass="8853">MTDNNMNLFDHSLEIILKDFIQAVKLSPIADKIVLKGGMNLEAAMKKYNELYLARPTVDIDLHIRQKQDWEDRSVH</sequence>
<accession>A0ABV5C3E7</accession>
<dbReference type="EMBL" id="JBHIRY010000016">
    <property type="protein sequence ID" value="MFB5762044.1"/>
    <property type="molecule type" value="Genomic_DNA"/>
</dbReference>